<dbReference type="Proteomes" id="UP000037923">
    <property type="component" value="Unassembled WGS sequence"/>
</dbReference>
<dbReference type="GO" id="GO:0010508">
    <property type="term" value="P:positive regulation of autophagy"/>
    <property type="evidence" value="ECO:0007669"/>
    <property type="project" value="TreeGrafter"/>
</dbReference>
<feature type="compositionally biased region" description="Low complexity" evidence="1">
    <location>
        <begin position="45"/>
        <end position="56"/>
    </location>
</feature>
<protein>
    <submittedName>
        <fullName evidence="2">Uncharacterized protein</fullName>
    </submittedName>
</protein>
<dbReference type="GO" id="GO:0005096">
    <property type="term" value="F:GTPase activator activity"/>
    <property type="evidence" value="ECO:0007669"/>
    <property type="project" value="InterPro"/>
</dbReference>
<sequence>MSCFTGRDDRLTLGADADADSDEEEEEGDDSMTIGGGSSTEGYFNSANGAPASSSSLRAGGLPGATAAASGATQDGESGGANTVHSAGSTTGEVYRFQSDFRAAEAFCRSHSGISTDGRTLVLPTHNNTVHFQSSEEILLRLQPHLFVAAVDEGGDAAAERRGLVSPTPSHRVHGESAEEDGDNEGGADATAASAQKEGEMTATATTVFQERREAAFTAVSATDAMTATAADTAVADRGEEGGRGMLPVTRTAEEARGAGSAASPTASSGSSRTTAAASPSSDAGRGPHTGVEAPITDSLQNPSSASAPATTAVATSNEEGGVVDRSLPAPVEVTAGSTTTASTRPAALRLPPAPAGALSSPTGALHHENGFSTGRHGRGANSLVSGALITVGFVQMRNSLLFAIKPINPLRPSAEEELREDVTALSQSAESASTATVMRRRWQWKHPDIAAEPPHLASWTRLCTCRLLPLYGSKPPYPREGFYTVSPHQYTVTNPSATGGHADPADEKKRLLEFVLQRLQQQYQIVVDTPGLAAGAQWPRADPSPNARLEMSLGHQTHTLKVGETAKTISVTRMLHRGMYSNGQVTHMVSYRYLLWNYLADEFDTREVHMEAQVGERNAFRWESLDRWLQERPEVAIPRGPDLWMRSREVAVMLLPEDPTHPPSFDEFHRFIGYRFSVHLSTHGKVDWQRHSGGVSIDVPDSTLLTFPAAPPLMDVVLVHDNPLTLDTRNVMDRVTGRTIAFEVPVEERYMSVDVSLPKQYDTQCCYFLKVSWLVCAAPLVVDWFGSFIANASRFGFHAVPMSCYYTSPKAESLTAHYDVEAASIAEEPLLRRALAELLVSPAYRYYPDTPTITRNCRLVHLTGLCCVVLPPSVTRVAQWYQNACLRQGSVEQLELLVQFKEAEARARERVAAMLSGPHA</sequence>
<feature type="region of interest" description="Disordered" evidence="1">
    <location>
        <begin position="161"/>
        <end position="202"/>
    </location>
</feature>
<dbReference type="AlphaFoldDB" id="A0A0M9FQY7"/>
<feature type="compositionally biased region" description="Low complexity" evidence="1">
    <location>
        <begin position="303"/>
        <end position="317"/>
    </location>
</feature>
<evidence type="ECO:0000313" key="3">
    <source>
        <dbReference type="Proteomes" id="UP000037923"/>
    </source>
</evidence>
<proteinExistence type="predicted"/>
<feature type="region of interest" description="Disordered" evidence="1">
    <location>
        <begin position="1"/>
        <end position="87"/>
    </location>
</feature>
<keyword evidence="3" id="KW-1185">Reference proteome</keyword>
<dbReference type="InterPro" id="IPR027244">
    <property type="entry name" value="IML1"/>
</dbReference>
<accession>A0A0M9FQY7</accession>
<reference evidence="2 3" key="1">
    <citation type="submission" date="2015-07" db="EMBL/GenBank/DDBJ databases">
        <title>High-quality genome of monoxenous trypanosomatid Leptomonas pyrrhocoris.</title>
        <authorList>
            <person name="Flegontov P."/>
            <person name="Butenko A."/>
            <person name="Firsov S."/>
            <person name="Vlcek C."/>
            <person name="Logacheva M.D."/>
            <person name="Field M."/>
            <person name="Filatov D."/>
            <person name="Flegontova O."/>
            <person name="Gerasimov E."/>
            <person name="Jackson A.P."/>
            <person name="Kelly S."/>
            <person name="Opperdoes F."/>
            <person name="O'Reilly A."/>
            <person name="Votypka J."/>
            <person name="Yurchenko V."/>
            <person name="Lukes J."/>
        </authorList>
    </citation>
    <scope>NUCLEOTIDE SEQUENCE [LARGE SCALE GENOMIC DNA]</scope>
    <source>
        <strain evidence="2">H10</strain>
    </source>
</reference>
<name>A0A0M9FQY7_LEPPY</name>
<comment type="caution">
    <text evidence="2">The sequence shown here is derived from an EMBL/GenBank/DDBJ whole genome shotgun (WGS) entry which is preliminary data.</text>
</comment>
<dbReference type="GO" id="GO:1904262">
    <property type="term" value="P:negative regulation of TORC1 signaling"/>
    <property type="evidence" value="ECO:0007669"/>
    <property type="project" value="TreeGrafter"/>
</dbReference>
<feature type="compositionally biased region" description="Basic and acidic residues" evidence="1">
    <location>
        <begin position="1"/>
        <end position="11"/>
    </location>
</feature>
<gene>
    <name evidence="2" type="ORF">ABB37_09269</name>
</gene>
<dbReference type="GO" id="GO:1990130">
    <property type="term" value="C:GATOR1 complex"/>
    <property type="evidence" value="ECO:0007669"/>
    <property type="project" value="TreeGrafter"/>
</dbReference>
<organism evidence="2 3">
    <name type="scientific">Leptomonas pyrrhocoris</name>
    <name type="common">Firebug parasite</name>
    <dbReference type="NCBI Taxonomy" id="157538"/>
    <lineage>
        <taxon>Eukaryota</taxon>
        <taxon>Discoba</taxon>
        <taxon>Euglenozoa</taxon>
        <taxon>Kinetoplastea</taxon>
        <taxon>Metakinetoplastina</taxon>
        <taxon>Trypanosomatida</taxon>
        <taxon>Trypanosomatidae</taxon>
        <taxon>Leishmaniinae</taxon>
        <taxon>Leptomonas</taxon>
    </lineage>
</organism>
<dbReference type="OrthoDB" id="438939at2759"/>
<feature type="compositionally biased region" description="Low complexity" evidence="1">
    <location>
        <begin position="258"/>
        <end position="282"/>
    </location>
</feature>
<dbReference type="EMBL" id="LGTL01000030">
    <property type="protein sequence ID" value="KPA74265.1"/>
    <property type="molecule type" value="Genomic_DNA"/>
</dbReference>
<feature type="compositionally biased region" description="Polar residues" evidence="1">
    <location>
        <begin position="71"/>
        <end position="87"/>
    </location>
</feature>
<feature type="region of interest" description="Disordered" evidence="1">
    <location>
        <begin position="254"/>
        <end position="350"/>
    </location>
</feature>
<dbReference type="PANTHER" id="PTHR13179:SF8">
    <property type="entry name" value="GATOR COMPLEX PROTEIN DEPDC5"/>
    <property type="match status" value="1"/>
</dbReference>
<dbReference type="GeneID" id="26909552"/>
<feature type="compositionally biased region" description="Acidic residues" evidence="1">
    <location>
        <begin position="17"/>
        <end position="30"/>
    </location>
</feature>
<dbReference type="PANTHER" id="PTHR13179">
    <property type="entry name" value="DEP DOMAIN CONTAINING PROTEIN 5"/>
    <property type="match status" value="1"/>
</dbReference>
<evidence type="ECO:0000256" key="1">
    <source>
        <dbReference type="SAM" id="MobiDB-lite"/>
    </source>
</evidence>
<dbReference type="VEuPathDB" id="TriTrypDB:LpyrH10_30_0300"/>
<dbReference type="RefSeq" id="XP_015652704.1">
    <property type="nucleotide sequence ID" value="XM_015808653.1"/>
</dbReference>
<evidence type="ECO:0000313" key="2">
    <source>
        <dbReference type="EMBL" id="KPA74265.1"/>
    </source>
</evidence>